<dbReference type="OrthoDB" id="8829956at2759"/>
<keyword evidence="2 9" id="KW-0812">Transmembrane</keyword>
<evidence type="ECO:0000256" key="2">
    <source>
        <dbReference type="ARBA" id="ARBA00022692"/>
    </source>
</evidence>
<feature type="signal peptide" evidence="10">
    <location>
        <begin position="1"/>
        <end position="16"/>
    </location>
</feature>
<keyword evidence="12" id="KW-1185">Reference proteome</keyword>
<feature type="domain" description="Cadherin" evidence="11">
    <location>
        <begin position="77"/>
        <end position="135"/>
    </location>
</feature>
<dbReference type="GO" id="GO:0000902">
    <property type="term" value="P:cell morphogenesis"/>
    <property type="evidence" value="ECO:0007669"/>
    <property type="project" value="TreeGrafter"/>
</dbReference>
<evidence type="ECO:0000256" key="6">
    <source>
        <dbReference type="ARBA" id="ARBA00022989"/>
    </source>
</evidence>
<evidence type="ECO:0000256" key="1">
    <source>
        <dbReference type="ARBA" id="ARBA00004167"/>
    </source>
</evidence>
<dbReference type="PANTHER" id="PTHR24027:SF422">
    <property type="entry name" value="CADHERIN DOMAIN-CONTAINING PROTEIN"/>
    <property type="match status" value="1"/>
</dbReference>
<dbReference type="GO" id="GO:0044331">
    <property type="term" value="P:cell-cell adhesion mediated by cadherin"/>
    <property type="evidence" value="ECO:0007669"/>
    <property type="project" value="TreeGrafter"/>
</dbReference>
<evidence type="ECO:0000256" key="10">
    <source>
        <dbReference type="SAM" id="SignalP"/>
    </source>
</evidence>
<dbReference type="GO" id="GO:0016477">
    <property type="term" value="P:cell migration"/>
    <property type="evidence" value="ECO:0007669"/>
    <property type="project" value="TreeGrafter"/>
</dbReference>
<keyword evidence="5 8" id="KW-0106">Calcium</keyword>
<dbReference type="GO" id="GO:0007156">
    <property type="term" value="P:homophilic cell adhesion via plasma membrane adhesion molecules"/>
    <property type="evidence" value="ECO:0007669"/>
    <property type="project" value="InterPro"/>
</dbReference>
<feature type="domain" description="Cadherin" evidence="11">
    <location>
        <begin position="348"/>
        <end position="447"/>
    </location>
</feature>
<evidence type="ECO:0000313" key="12">
    <source>
        <dbReference type="Proteomes" id="UP000515152"/>
    </source>
</evidence>
<dbReference type="CDD" id="cd11304">
    <property type="entry name" value="Cadherin_repeat"/>
    <property type="match status" value="3"/>
</dbReference>
<feature type="domain" description="Cadherin" evidence="11">
    <location>
        <begin position="136"/>
        <end position="237"/>
    </location>
</feature>
<keyword evidence="4" id="KW-0677">Repeat</keyword>
<dbReference type="PANTHER" id="PTHR24027">
    <property type="entry name" value="CADHERIN-23"/>
    <property type="match status" value="1"/>
</dbReference>
<dbReference type="GO" id="GO:0007043">
    <property type="term" value="P:cell-cell junction assembly"/>
    <property type="evidence" value="ECO:0007669"/>
    <property type="project" value="TreeGrafter"/>
</dbReference>
<dbReference type="GO" id="GO:0045296">
    <property type="term" value="F:cadherin binding"/>
    <property type="evidence" value="ECO:0007669"/>
    <property type="project" value="TreeGrafter"/>
</dbReference>
<keyword evidence="3 10" id="KW-0732">Signal</keyword>
<dbReference type="SUPFAM" id="SSF49313">
    <property type="entry name" value="Cadherin-like"/>
    <property type="match status" value="3"/>
</dbReference>
<dbReference type="GO" id="GO:0016339">
    <property type="term" value="P:calcium-dependent cell-cell adhesion via plasma membrane cell adhesion molecules"/>
    <property type="evidence" value="ECO:0007669"/>
    <property type="project" value="TreeGrafter"/>
</dbReference>
<evidence type="ECO:0000256" key="9">
    <source>
        <dbReference type="SAM" id="Phobius"/>
    </source>
</evidence>
<dbReference type="GO" id="GO:0005912">
    <property type="term" value="C:adherens junction"/>
    <property type="evidence" value="ECO:0007669"/>
    <property type="project" value="TreeGrafter"/>
</dbReference>
<feature type="transmembrane region" description="Helical" evidence="9">
    <location>
        <begin position="559"/>
        <end position="579"/>
    </location>
</feature>
<dbReference type="PRINTS" id="PR00205">
    <property type="entry name" value="CADHERIN"/>
</dbReference>
<proteinExistence type="predicted"/>
<keyword evidence="6 9" id="KW-1133">Transmembrane helix</keyword>
<dbReference type="GeneID" id="116219170"/>
<dbReference type="GO" id="GO:0005509">
    <property type="term" value="F:calcium ion binding"/>
    <property type="evidence" value="ECO:0007669"/>
    <property type="project" value="UniProtKB-UniRule"/>
</dbReference>
<evidence type="ECO:0000256" key="5">
    <source>
        <dbReference type="ARBA" id="ARBA00022837"/>
    </source>
</evidence>
<dbReference type="AlphaFoldDB" id="A0A6P8F1F0"/>
<dbReference type="PROSITE" id="PS50268">
    <property type="entry name" value="CADHERIN_2"/>
    <property type="match status" value="4"/>
</dbReference>
<name>A0A6P8F1F0_CLUHA</name>
<organism evidence="12 13">
    <name type="scientific">Clupea harengus</name>
    <name type="common">Atlantic herring</name>
    <dbReference type="NCBI Taxonomy" id="7950"/>
    <lineage>
        <taxon>Eukaryota</taxon>
        <taxon>Metazoa</taxon>
        <taxon>Chordata</taxon>
        <taxon>Craniata</taxon>
        <taxon>Vertebrata</taxon>
        <taxon>Euteleostomi</taxon>
        <taxon>Actinopterygii</taxon>
        <taxon>Neopterygii</taxon>
        <taxon>Teleostei</taxon>
        <taxon>Clupei</taxon>
        <taxon>Clupeiformes</taxon>
        <taxon>Clupeoidei</taxon>
        <taxon>Clupeidae</taxon>
        <taxon>Clupea</taxon>
    </lineage>
</organism>
<dbReference type="GO" id="GO:0008013">
    <property type="term" value="F:beta-catenin binding"/>
    <property type="evidence" value="ECO:0007669"/>
    <property type="project" value="TreeGrafter"/>
</dbReference>
<dbReference type="SMART" id="SM00112">
    <property type="entry name" value="CA"/>
    <property type="match status" value="3"/>
</dbReference>
<dbReference type="RefSeq" id="XP_031418061.1">
    <property type="nucleotide sequence ID" value="XM_031562201.2"/>
</dbReference>
<dbReference type="GO" id="GO:0016342">
    <property type="term" value="C:catenin complex"/>
    <property type="evidence" value="ECO:0007669"/>
    <property type="project" value="TreeGrafter"/>
</dbReference>
<dbReference type="Proteomes" id="UP000515152">
    <property type="component" value="Chromosome 24"/>
</dbReference>
<evidence type="ECO:0000256" key="8">
    <source>
        <dbReference type="PROSITE-ProRule" id="PRU00043"/>
    </source>
</evidence>
<dbReference type="InterPro" id="IPR015919">
    <property type="entry name" value="Cadherin-like_sf"/>
</dbReference>
<comment type="subcellular location">
    <subcellularLocation>
        <location evidence="1">Membrane</location>
        <topology evidence="1">Single-pass membrane protein</topology>
    </subcellularLocation>
</comment>
<keyword evidence="7 9" id="KW-0472">Membrane</keyword>
<evidence type="ECO:0000256" key="7">
    <source>
        <dbReference type="ARBA" id="ARBA00023136"/>
    </source>
</evidence>
<dbReference type="InterPro" id="IPR002126">
    <property type="entry name" value="Cadherin-like_dom"/>
</dbReference>
<gene>
    <name evidence="13" type="primary">LOC116219170</name>
</gene>
<feature type="chain" id="PRO_5027804926" evidence="10">
    <location>
        <begin position="17"/>
        <end position="605"/>
    </location>
</feature>
<evidence type="ECO:0000259" key="11">
    <source>
        <dbReference type="PROSITE" id="PS50268"/>
    </source>
</evidence>
<protein>
    <submittedName>
        <fullName evidence="13">Protocadherin-like wing polarity protein stan isoform X2</fullName>
    </submittedName>
</protein>
<dbReference type="Pfam" id="PF00028">
    <property type="entry name" value="Cadherin"/>
    <property type="match status" value="2"/>
</dbReference>
<dbReference type="Gene3D" id="2.60.40.60">
    <property type="entry name" value="Cadherins"/>
    <property type="match status" value="3"/>
</dbReference>
<dbReference type="GO" id="GO:0034332">
    <property type="term" value="P:adherens junction organization"/>
    <property type="evidence" value="ECO:0007669"/>
    <property type="project" value="TreeGrafter"/>
</dbReference>
<sequence length="605" mass="65951">MMCWIWTVLFVSLSFGITLCALPGSTYVNCHSGTNTLMGRIDEGYAGTIDVMRGNPENDTILLEPYRYPSHLEFLELNITGNATLGVIQTRKPLDAEALKDSKGNLYFLISCANSGRKNIRVIMVSNINDNPPVFEKDEYRVNISETLPVGSLVLTLKAVDADVAPTNSKVIYATLPPVPSAFELREDGSMFLMEALDYNNISSHKFTVEARDEGGLSSRSNVIINVQDYDNLNPYFEHNLYETTVQENWVGAVPRVHPEPVRALDGDTGINETLIYSISSVSPSKYQSNFVIAPHTGVITVMSPLNREEISSILLGIKASQQDDSQKTAGSTFLVHIDDAPEAPVFSSDVYSAQIFNIAPYKFPVVKVKATDPDAGETEVLQYSLVEPSNLFAVDPSSGQVYVVSAGGESGKITLQVKAEDKLGLHDITTVEVTLIDSGSSNVAVLSLNMAVKTVEDSAAQVEESLGRVLGWTVRIMSVTNDAALFQREVHPKTYVTFIAMEPGGTAVLSQEEVKQRLQSEEESVRTELGKVFGPGLQVGVEEGLTGINLPLDNQATVVTLGVFLAVFMALVPVSVLLTRRLSKGNRNERPSLTSEPDDMMTRL</sequence>
<reference evidence="13" key="1">
    <citation type="submission" date="2025-08" db="UniProtKB">
        <authorList>
            <consortium name="RefSeq"/>
        </authorList>
    </citation>
    <scope>IDENTIFICATION</scope>
</reference>
<dbReference type="InterPro" id="IPR039808">
    <property type="entry name" value="Cadherin"/>
</dbReference>
<evidence type="ECO:0000313" key="13">
    <source>
        <dbReference type="RefSeq" id="XP_031418061.1"/>
    </source>
</evidence>
<feature type="domain" description="Cadherin" evidence="11">
    <location>
        <begin position="238"/>
        <end position="347"/>
    </location>
</feature>
<accession>A0A6P8F1F0</accession>
<evidence type="ECO:0000256" key="3">
    <source>
        <dbReference type="ARBA" id="ARBA00022729"/>
    </source>
</evidence>
<evidence type="ECO:0000256" key="4">
    <source>
        <dbReference type="ARBA" id="ARBA00022737"/>
    </source>
</evidence>